<organism evidence="1 2">
    <name type="scientific">Nitrosococcus wardiae</name>
    <dbReference type="NCBI Taxonomy" id="1814290"/>
    <lineage>
        <taxon>Bacteria</taxon>
        <taxon>Pseudomonadati</taxon>
        <taxon>Pseudomonadota</taxon>
        <taxon>Gammaproteobacteria</taxon>
        <taxon>Chromatiales</taxon>
        <taxon>Chromatiaceae</taxon>
        <taxon>Nitrosococcus</taxon>
    </lineage>
</organism>
<keyword evidence="2" id="KW-1185">Reference proteome</keyword>
<evidence type="ECO:0000313" key="2">
    <source>
        <dbReference type="Proteomes" id="UP000294325"/>
    </source>
</evidence>
<dbReference type="AlphaFoldDB" id="A0A4V1AVS0"/>
<name>A0A4V1AVS0_9GAMM</name>
<dbReference type="RefSeq" id="WP_134357151.1">
    <property type="nucleotide sequence ID" value="NZ_CP038033.1"/>
</dbReference>
<gene>
    <name evidence="1" type="ORF">E3U44_06010</name>
</gene>
<sequence length="128" mass="13784">MSLDDGQIYKVTNLSELAALTSCDGSGGMGGCTVDRDDVPLLEATDGFYPGDMFGVVAWIRLVPMFPQTQTRLTLDFAPATGSIPAPKPPPLMCMFGPKGNPSVNNLFDVICYLQQHEGAHFEICANR</sequence>
<dbReference type="Proteomes" id="UP000294325">
    <property type="component" value="Chromosome"/>
</dbReference>
<dbReference type="EMBL" id="CP038033">
    <property type="protein sequence ID" value="QBQ54105.1"/>
    <property type="molecule type" value="Genomic_DNA"/>
</dbReference>
<accession>A0A4V1AVS0</accession>
<dbReference type="KEGG" id="nwr:E3U44_06010"/>
<protein>
    <submittedName>
        <fullName evidence="1">Uncharacterized protein</fullName>
    </submittedName>
</protein>
<reference evidence="1 2" key="1">
    <citation type="submission" date="2019-03" db="EMBL/GenBank/DDBJ databases">
        <title>The genome sequence of Nitrosococcus wardiae strain D1FHST reveals the archetypal metabolic capacity of ammonia-oxidizing Gammaproteobacteria.</title>
        <authorList>
            <person name="Wang L."/>
            <person name="Lim C.K."/>
            <person name="Hanson T.E."/>
            <person name="Dang H."/>
            <person name="Klotz M.G."/>
        </authorList>
    </citation>
    <scope>NUCLEOTIDE SEQUENCE [LARGE SCALE GENOMIC DNA]</scope>
    <source>
        <strain evidence="1 2">D1FHS</strain>
    </source>
</reference>
<proteinExistence type="predicted"/>
<evidence type="ECO:0000313" key="1">
    <source>
        <dbReference type="EMBL" id="QBQ54105.1"/>
    </source>
</evidence>
<dbReference type="OrthoDB" id="9794662at2"/>